<dbReference type="Proteomes" id="UP001558713">
    <property type="component" value="Unassembled WGS sequence"/>
</dbReference>
<protein>
    <recommendedName>
        <fullName evidence="3">Reverse transcriptase</fullName>
    </recommendedName>
</protein>
<evidence type="ECO:0000313" key="1">
    <source>
        <dbReference type="EMBL" id="KAL1217926.1"/>
    </source>
</evidence>
<keyword evidence="2" id="KW-1185">Reference proteome</keyword>
<evidence type="ECO:0000313" key="2">
    <source>
        <dbReference type="Proteomes" id="UP001558713"/>
    </source>
</evidence>
<name>A0ABD1BL73_CARAN</name>
<organism evidence="1 2">
    <name type="scientific">Cardamine amara subsp. amara</name>
    <dbReference type="NCBI Taxonomy" id="228776"/>
    <lineage>
        <taxon>Eukaryota</taxon>
        <taxon>Viridiplantae</taxon>
        <taxon>Streptophyta</taxon>
        <taxon>Embryophyta</taxon>
        <taxon>Tracheophyta</taxon>
        <taxon>Spermatophyta</taxon>
        <taxon>Magnoliopsida</taxon>
        <taxon>eudicotyledons</taxon>
        <taxon>Gunneridae</taxon>
        <taxon>Pentapetalae</taxon>
        <taxon>rosids</taxon>
        <taxon>malvids</taxon>
        <taxon>Brassicales</taxon>
        <taxon>Brassicaceae</taxon>
        <taxon>Cardamineae</taxon>
        <taxon>Cardamine</taxon>
    </lineage>
</organism>
<sequence>MLTNLEDIKRGAVLNYQNFLQTHPQDDVEVSVDFLSSLLHYRSSEQSAVALVAPVTASEIQKVLFSMPTNKTPGQDGFTVEFYKVAWLIVSHTVFFPIWFPTKKDSCNCLIFGTKT</sequence>
<dbReference type="EMBL" id="JBANAX010000233">
    <property type="protein sequence ID" value="KAL1217926.1"/>
    <property type="molecule type" value="Genomic_DNA"/>
</dbReference>
<dbReference type="AlphaFoldDB" id="A0ABD1BL73"/>
<reference evidence="1 2" key="1">
    <citation type="submission" date="2024-04" db="EMBL/GenBank/DDBJ databases">
        <title>Genome assembly C_amara_ONT_v2.</title>
        <authorList>
            <person name="Yant L."/>
            <person name="Moore C."/>
            <person name="Slenker M."/>
        </authorList>
    </citation>
    <scope>NUCLEOTIDE SEQUENCE [LARGE SCALE GENOMIC DNA]</scope>
    <source>
        <tissue evidence="1">Leaf</tissue>
    </source>
</reference>
<comment type="caution">
    <text evidence="1">The sequence shown here is derived from an EMBL/GenBank/DDBJ whole genome shotgun (WGS) entry which is preliminary data.</text>
</comment>
<proteinExistence type="predicted"/>
<evidence type="ECO:0008006" key="3">
    <source>
        <dbReference type="Google" id="ProtNLM"/>
    </source>
</evidence>
<accession>A0ABD1BL73</accession>
<gene>
    <name evidence="1" type="ORF">V5N11_001817</name>
</gene>